<dbReference type="InterPro" id="IPR027417">
    <property type="entry name" value="P-loop_NTPase"/>
</dbReference>
<gene>
    <name evidence="2" type="ORF">CCMP2556_LOCUS5050</name>
</gene>
<proteinExistence type="predicted"/>
<sequence>MVILCVIPATSDFGNAEVVKLARKYDPDGIRTLGVVTKCDDAANAEASDIVEKVLMERNSDVRLQLGFHCVVNRSQKNIEAGMSREDLWDKEKKVFTTSDLLKRIPKHLWGTPRLMEKIAKVQESRVDECLPKIKSEVRHTLLELEQKLRELPIQPESEVEQFRLFNDTISKIREDLSRRIRGEFMSAESADRNLTIAPKVASMVQEFRQDLLSKNPEWLGEDMIDEVDDTVKTFVTGHTVDNLTGPQVFINFIKQVFIKEGLLEKSVNGLVADVGEHLRMVVQHVIQEHANMSGALCNRLEAKAEDHIDQLTAKARYFCKAISECQEVTFTTDGEYTENLNEFRKSIWLNNDPKKYLAANFGAEGQLPSEFLELLKQAKEEPRKLATLEICASLHVYTKQMIKNFVETSAKLVKFNMLDKLAKKLEESWREDQMSSLRELFPKDDAILKRQQDLKEKIETLYEFKAQRCRRLRLGPARANARKPFQWDFSEQLTSESFSVDGKTILSEKFTRMNVPDLQVRINAQKLAGHSRFISISLFAPKGWKLKWKTVIGGVERQSEHDASCAPAKRERLLGERDLEKSEFISDRPMWESRIEESLDGVGQRSDILWTGAKLRSIVGPTFCLATPYAVARLSDDQAIFSRADELRSELLRLERDLHR</sequence>
<reference evidence="2 3" key="1">
    <citation type="submission" date="2024-02" db="EMBL/GenBank/DDBJ databases">
        <authorList>
            <person name="Chen Y."/>
            <person name="Shah S."/>
            <person name="Dougan E. K."/>
            <person name="Thang M."/>
            <person name="Chan C."/>
        </authorList>
    </citation>
    <scope>NUCLEOTIDE SEQUENCE [LARGE SCALE GENOMIC DNA]</scope>
</reference>
<dbReference type="InterPro" id="IPR022812">
    <property type="entry name" value="Dynamin"/>
</dbReference>
<organism evidence="2 3">
    <name type="scientific">Durusdinium trenchii</name>
    <dbReference type="NCBI Taxonomy" id="1381693"/>
    <lineage>
        <taxon>Eukaryota</taxon>
        <taxon>Sar</taxon>
        <taxon>Alveolata</taxon>
        <taxon>Dinophyceae</taxon>
        <taxon>Suessiales</taxon>
        <taxon>Symbiodiniaceae</taxon>
        <taxon>Durusdinium</taxon>
    </lineage>
</organism>
<evidence type="ECO:0000313" key="3">
    <source>
        <dbReference type="Proteomes" id="UP001642484"/>
    </source>
</evidence>
<feature type="domain" description="Dynamin stalk" evidence="1">
    <location>
        <begin position="58"/>
        <end position="345"/>
    </location>
</feature>
<dbReference type="SUPFAM" id="SSF52540">
    <property type="entry name" value="P-loop containing nucleoside triphosphate hydrolases"/>
    <property type="match status" value="1"/>
</dbReference>
<dbReference type="PANTHER" id="PTHR11566">
    <property type="entry name" value="DYNAMIN"/>
    <property type="match status" value="1"/>
</dbReference>
<protein>
    <recommendedName>
        <fullName evidence="1">Dynamin stalk domain-containing protein</fullName>
    </recommendedName>
</protein>
<keyword evidence="3" id="KW-1185">Reference proteome</keyword>
<name>A0ABP0I5U9_9DINO</name>
<dbReference type="PANTHER" id="PTHR11566:SF173">
    <property type="entry name" value="DYNAMIN-RELATED PROTEIN 4C"/>
    <property type="match status" value="1"/>
</dbReference>
<dbReference type="Gene3D" id="3.40.50.300">
    <property type="entry name" value="P-loop containing nucleotide triphosphate hydrolases"/>
    <property type="match status" value="1"/>
</dbReference>
<dbReference type="Gene3D" id="1.20.120.1240">
    <property type="entry name" value="Dynamin, middle domain"/>
    <property type="match status" value="1"/>
</dbReference>
<evidence type="ECO:0000259" key="1">
    <source>
        <dbReference type="Pfam" id="PF01031"/>
    </source>
</evidence>
<dbReference type="PRINTS" id="PR00195">
    <property type="entry name" value="DYNAMIN"/>
</dbReference>
<dbReference type="EMBL" id="CAXAMN010002136">
    <property type="protein sequence ID" value="CAK8997948.1"/>
    <property type="molecule type" value="Genomic_DNA"/>
</dbReference>
<evidence type="ECO:0000313" key="2">
    <source>
        <dbReference type="EMBL" id="CAK8997948.1"/>
    </source>
</evidence>
<accession>A0ABP0I5U9</accession>
<comment type="caution">
    <text evidence="2">The sequence shown here is derived from an EMBL/GenBank/DDBJ whole genome shotgun (WGS) entry which is preliminary data.</text>
</comment>
<dbReference type="InterPro" id="IPR000375">
    <property type="entry name" value="Dynamin_stalk"/>
</dbReference>
<dbReference type="Pfam" id="PF01031">
    <property type="entry name" value="Dynamin_M"/>
    <property type="match status" value="1"/>
</dbReference>
<dbReference type="Proteomes" id="UP001642484">
    <property type="component" value="Unassembled WGS sequence"/>
</dbReference>